<keyword evidence="3" id="KW-0418">Kinase</keyword>
<dbReference type="SUPFAM" id="SSF53633">
    <property type="entry name" value="Carbamate kinase-like"/>
    <property type="match status" value="1"/>
</dbReference>
<dbReference type="GO" id="GO:0009090">
    <property type="term" value="P:homoserine biosynthetic process"/>
    <property type="evidence" value="ECO:0007669"/>
    <property type="project" value="TreeGrafter"/>
</dbReference>
<dbReference type="GO" id="GO:0009089">
    <property type="term" value="P:lysine biosynthetic process via diaminopimelate"/>
    <property type="evidence" value="ECO:0007669"/>
    <property type="project" value="TreeGrafter"/>
</dbReference>
<dbReference type="PANTHER" id="PTHR21499">
    <property type="entry name" value="ASPARTATE KINASE"/>
    <property type="match status" value="1"/>
</dbReference>
<dbReference type="Gene3D" id="1.20.120.1320">
    <property type="entry name" value="Aspartokinase, catalytic domain"/>
    <property type="match status" value="1"/>
</dbReference>
<dbReference type="Pfam" id="PF00696">
    <property type="entry name" value="AA_kinase"/>
    <property type="match status" value="1"/>
</dbReference>
<dbReference type="InterPro" id="IPR036393">
    <property type="entry name" value="AceGlu_kinase-like_sf"/>
</dbReference>
<evidence type="ECO:0000259" key="2">
    <source>
        <dbReference type="Pfam" id="PF00696"/>
    </source>
</evidence>
<dbReference type="Proteomes" id="UP000033998">
    <property type="component" value="Unassembled WGS sequence"/>
</dbReference>
<dbReference type="InterPro" id="IPR001048">
    <property type="entry name" value="Asp/Glu/Uridylate_kinase"/>
</dbReference>
<sequence>MSLIINKFGGGIMSSAKAIRHLPKTFEKHIHGNSMNVFSAFGKTTNNLEKILHNYASGDTNESSKIMHELKAFHLEIARDLFPEGHVTFGIIEDLFKKMQERLYLIGRGEDKKFIYDQIVPYGEILSSLVASEYLSHVGIKNKLVHATDFLKTDSNFNIANVDKKATNENLKVQIKEEIFITHKNIVTEGFIGFCEEGMTTLGREGSDYTAGILGNLMNASKVVLWKDVPGVMDKNPKLAGNENVQKIDFITYDDFEKHLEFNAVGLVHPKTLREVKEKKIPLQVRPFWDLESEGTLIHI</sequence>
<accession>A0A837HRG0</accession>
<keyword evidence="3" id="KW-0808">Transferase</keyword>
<evidence type="ECO:0000313" key="3">
    <source>
        <dbReference type="EMBL" id="KKR02203.1"/>
    </source>
</evidence>
<evidence type="ECO:0000256" key="1">
    <source>
        <dbReference type="ARBA" id="ARBA00010122"/>
    </source>
</evidence>
<dbReference type="EMBL" id="LBWE01000002">
    <property type="protein sequence ID" value="KKR02203.1"/>
    <property type="molecule type" value="Genomic_DNA"/>
</dbReference>
<dbReference type="PANTHER" id="PTHR21499:SF59">
    <property type="entry name" value="ASPARTOKINASE"/>
    <property type="match status" value="1"/>
</dbReference>
<proteinExistence type="inferred from homology"/>
<comment type="similarity">
    <text evidence="1">Belongs to the aspartokinase family.</text>
</comment>
<dbReference type="InterPro" id="IPR042199">
    <property type="entry name" value="AsparK_Bifunc_asparK/hSer_DH"/>
</dbReference>
<gene>
    <name evidence="3" type="ORF">UT27_C0002G0062</name>
</gene>
<dbReference type="GO" id="GO:0005829">
    <property type="term" value="C:cytosol"/>
    <property type="evidence" value="ECO:0007669"/>
    <property type="project" value="TreeGrafter"/>
</dbReference>
<dbReference type="GO" id="GO:0004072">
    <property type="term" value="F:aspartate kinase activity"/>
    <property type="evidence" value="ECO:0007669"/>
    <property type="project" value="TreeGrafter"/>
</dbReference>
<name>A0A837HRG0_9BACT</name>
<reference evidence="3 4" key="1">
    <citation type="journal article" date="2015" name="Nature">
        <title>rRNA introns, odd ribosomes, and small enigmatic genomes across a large radiation of phyla.</title>
        <authorList>
            <person name="Brown C.T."/>
            <person name="Hug L.A."/>
            <person name="Thomas B.C."/>
            <person name="Sharon I."/>
            <person name="Castelle C.J."/>
            <person name="Singh A."/>
            <person name="Wilkins M.J."/>
            <person name="Williams K.H."/>
            <person name="Banfield J.F."/>
        </authorList>
    </citation>
    <scope>NUCLEOTIDE SEQUENCE [LARGE SCALE GENOMIC DNA]</scope>
</reference>
<protein>
    <submittedName>
        <fullName evidence="3">Aspartokinase</fullName>
    </submittedName>
</protein>
<evidence type="ECO:0000313" key="4">
    <source>
        <dbReference type="Proteomes" id="UP000033998"/>
    </source>
</evidence>
<dbReference type="Gene3D" id="3.40.1160.10">
    <property type="entry name" value="Acetylglutamate kinase-like"/>
    <property type="match status" value="1"/>
</dbReference>
<comment type="caution">
    <text evidence="3">The sequence shown here is derived from an EMBL/GenBank/DDBJ whole genome shotgun (WGS) entry which is preliminary data.</text>
</comment>
<dbReference type="AlphaFoldDB" id="A0A837HRG0"/>
<organism evidence="3 4">
    <name type="scientific">Candidatus Nomurabacteria bacterium GW2011_GWD2_39_12</name>
    <dbReference type="NCBI Taxonomy" id="1618759"/>
    <lineage>
        <taxon>Bacteria</taxon>
        <taxon>Candidatus Nomuraibacteriota</taxon>
    </lineage>
</organism>
<feature type="domain" description="Aspartate/glutamate/uridylate kinase" evidence="2">
    <location>
        <begin position="3"/>
        <end position="286"/>
    </location>
</feature>